<evidence type="ECO:0000256" key="1">
    <source>
        <dbReference type="ARBA" id="ARBA00001231"/>
    </source>
</evidence>
<evidence type="ECO:0000313" key="10">
    <source>
        <dbReference type="Proteomes" id="UP000501780"/>
    </source>
</evidence>
<evidence type="ECO:0000256" key="6">
    <source>
        <dbReference type="PIRSR" id="PIRSR625705-1"/>
    </source>
</evidence>
<dbReference type="Pfam" id="PF07691">
    <property type="entry name" value="PA14"/>
    <property type="match status" value="1"/>
</dbReference>
<dbReference type="SUPFAM" id="SSF55545">
    <property type="entry name" value="beta-N-acetylhexosaminidase-like domain"/>
    <property type="match status" value="1"/>
</dbReference>
<dbReference type="PRINTS" id="PR00738">
    <property type="entry name" value="GLHYDRLASE20"/>
</dbReference>
<dbReference type="InterPro" id="IPR017853">
    <property type="entry name" value="GH"/>
</dbReference>
<keyword evidence="4 9" id="KW-0378">Hydrolase</keyword>
<dbReference type="Pfam" id="PF00728">
    <property type="entry name" value="Glyco_hydro_20"/>
    <property type="match status" value="1"/>
</dbReference>
<gene>
    <name evidence="9" type="ORF">BacF7301_20695</name>
</gene>
<dbReference type="GO" id="GO:0030203">
    <property type="term" value="P:glycosaminoglycan metabolic process"/>
    <property type="evidence" value="ECO:0007669"/>
    <property type="project" value="TreeGrafter"/>
</dbReference>
<dbReference type="RefSeq" id="WP_167965828.1">
    <property type="nucleotide sequence ID" value="NZ_CP050831.1"/>
</dbReference>
<dbReference type="PROSITE" id="PS51257">
    <property type="entry name" value="PROKAR_LIPOPROTEIN"/>
    <property type="match status" value="1"/>
</dbReference>
<dbReference type="PROSITE" id="PS51820">
    <property type="entry name" value="PA14"/>
    <property type="match status" value="1"/>
</dbReference>
<dbReference type="Gene3D" id="3.30.379.10">
    <property type="entry name" value="Chitobiase/beta-hexosaminidase domain 2-like"/>
    <property type="match status" value="1"/>
</dbReference>
<dbReference type="AlphaFoldDB" id="A0A6H0KTF4"/>
<feature type="signal peptide" evidence="7">
    <location>
        <begin position="1"/>
        <end position="19"/>
    </location>
</feature>
<dbReference type="CDD" id="cd06563">
    <property type="entry name" value="GH20_chitobiase-like"/>
    <property type="match status" value="1"/>
</dbReference>
<proteinExistence type="inferred from homology"/>
<dbReference type="SUPFAM" id="SSF51445">
    <property type="entry name" value="(Trans)glycosidases"/>
    <property type="match status" value="1"/>
</dbReference>
<dbReference type="InterPro" id="IPR037524">
    <property type="entry name" value="PA14/GLEYA"/>
</dbReference>
<dbReference type="EMBL" id="CP050831">
    <property type="protein sequence ID" value="QIU96423.1"/>
    <property type="molecule type" value="Genomic_DNA"/>
</dbReference>
<dbReference type="PANTHER" id="PTHR22600:SF57">
    <property type="entry name" value="BETA-N-ACETYLHEXOSAMINIDASE"/>
    <property type="match status" value="1"/>
</dbReference>
<dbReference type="InterPro" id="IPR029018">
    <property type="entry name" value="Hex-like_dom2"/>
</dbReference>
<dbReference type="InterPro" id="IPR059177">
    <property type="entry name" value="GH29D-like_dom"/>
</dbReference>
<dbReference type="GO" id="GO:0016020">
    <property type="term" value="C:membrane"/>
    <property type="evidence" value="ECO:0007669"/>
    <property type="project" value="TreeGrafter"/>
</dbReference>
<dbReference type="Pfam" id="PF13290">
    <property type="entry name" value="CHB_HEX_C_1"/>
    <property type="match status" value="1"/>
</dbReference>
<feature type="domain" description="PA14" evidence="8">
    <location>
        <begin position="636"/>
        <end position="770"/>
    </location>
</feature>
<dbReference type="Pfam" id="PF02838">
    <property type="entry name" value="Glyco_hydro_20b"/>
    <property type="match status" value="1"/>
</dbReference>
<dbReference type="InterPro" id="IPR025705">
    <property type="entry name" value="Beta_hexosaminidase_sua/sub"/>
</dbReference>
<keyword evidence="5" id="KW-0326">Glycosidase</keyword>
<evidence type="ECO:0000313" key="9">
    <source>
        <dbReference type="EMBL" id="QIU96423.1"/>
    </source>
</evidence>
<keyword evidence="10" id="KW-1185">Reference proteome</keyword>
<reference evidence="9 10" key="1">
    <citation type="submission" date="2020-03" db="EMBL/GenBank/DDBJ databases">
        <title>Genomic analysis of Bacteroides faecium CBA7301.</title>
        <authorList>
            <person name="Kim J."/>
            <person name="Roh S.W."/>
        </authorList>
    </citation>
    <scope>NUCLEOTIDE SEQUENCE [LARGE SCALE GENOMIC DNA]</scope>
    <source>
        <strain evidence="9 10">CBA7301</strain>
    </source>
</reference>
<evidence type="ECO:0000256" key="3">
    <source>
        <dbReference type="ARBA" id="ARBA00012663"/>
    </source>
</evidence>
<keyword evidence="7" id="KW-0732">Signal</keyword>
<dbReference type="GO" id="GO:0004563">
    <property type="term" value="F:beta-N-acetylhexosaminidase activity"/>
    <property type="evidence" value="ECO:0007669"/>
    <property type="project" value="UniProtKB-EC"/>
</dbReference>
<dbReference type="Gene3D" id="3.20.20.80">
    <property type="entry name" value="Glycosidases"/>
    <property type="match status" value="1"/>
</dbReference>
<dbReference type="EC" id="3.2.1.52" evidence="3"/>
<dbReference type="SUPFAM" id="SSF56988">
    <property type="entry name" value="Anthrax protective antigen"/>
    <property type="match status" value="1"/>
</dbReference>
<dbReference type="SMART" id="SM00758">
    <property type="entry name" value="PA14"/>
    <property type="match status" value="1"/>
</dbReference>
<comment type="catalytic activity">
    <reaction evidence="1">
        <text>Hydrolysis of terminal non-reducing N-acetyl-D-hexosamine residues in N-acetyl-beta-D-hexosaminides.</text>
        <dbReference type="EC" id="3.2.1.52"/>
    </reaction>
</comment>
<dbReference type="InterPro" id="IPR015882">
    <property type="entry name" value="HEX_bac_N"/>
</dbReference>
<feature type="chain" id="PRO_5026026374" description="beta-N-acetylhexosaminidase" evidence="7">
    <location>
        <begin position="20"/>
        <end position="774"/>
    </location>
</feature>
<sequence length="774" mass="87267">MFKQLSTSLLIVSACVFSACTSVVKQEVAILPTPVSLTEQSGAFVFKDEMKIGVSDQSLFPAVGYLQEILRNVVSSSVEVTADKNQVDVYFQLGNTGNAGNTDGKPGSYKLQSTPEFIRVEANDYSGIISAITTIRQLLPAEIEIQGAKQAYSIPAVQIEDAPRFEWRGFMLDASRHFWNKEEVKHVLDLMSLYKLNKFHWHLTDDQGWRIEIEKYPLLTEKGAWRQFNKHDRGCMARAIEEDNTDFLIPEDKLRIVEGDTLYGGYYTHDDIKEIVAYAAQRGIDVIPEIDMPGHFLAAISQYPDLACDGLIGWGEIFSSPICPGKDATLEFCRNVFKEVFELFPYEYVHMGGDEVEKNNWKKCPRCQKRIRTEKLGSVEELQAWFVRDMEKFFHANGKKLVGWDEVVKDGLSSDAAITWWRSWAKDALPTATAQQQKVIACPNEFFYFDYAQDQNSVKKILAFDPYADDRLSPEQKEYIWGVQANLWAEWIPTMKRIEYLIVPRMIALSEIAWAEPAAKPGLDEFYRQLVPQFKRMDVMGVNYRIPDLQGFYKVNAFIDDATVNLTCPLPGTEIRYTTDGSMPDKQSSLYDGTLKIKETTDFTFRTFRKDGSPSDVVRTKYVKAPYAEAITAPASLQPGLKAVWHNFRGNLCADIDAAPVKGEYVVESVSIPEGVKGDIGLVLTGYLEVPADGIYTFALLSDDGSTLKLDGELLGDNDGAHSPVEIIVQKALKAGLHPMEVRYFDCNGGVLQMELVNDKGEKTVLPKEWLKHE</sequence>
<evidence type="ECO:0000256" key="5">
    <source>
        <dbReference type="ARBA" id="ARBA00023295"/>
    </source>
</evidence>
<comment type="similarity">
    <text evidence="2">Belongs to the glycosyl hydrolase 20 family.</text>
</comment>
<dbReference type="Gene3D" id="2.60.120.380">
    <property type="match status" value="1"/>
</dbReference>
<dbReference type="PANTHER" id="PTHR22600">
    <property type="entry name" value="BETA-HEXOSAMINIDASE"/>
    <property type="match status" value="1"/>
</dbReference>
<evidence type="ECO:0000256" key="7">
    <source>
        <dbReference type="SAM" id="SignalP"/>
    </source>
</evidence>
<dbReference type="InterPro" id="IPR015883">
    <property type="entry name" value="Glyco_hydro_20_cat"/>
</dbReference>
<feature type="active site" description="Proton donor" evidence="6">
    <location>
        <position position="355"/>
    </location>
</feature>
<dbReference type="GO" id="GO:0005975">
    <property type="term" value="P:carbohydrate metabolic process"/>
    <property type="evidence" value="ECO:0007669"/>
    <property type="project" value="InterPro"/>
</dbReference>
<evidence type="ECO:0000259" key="8">
    <source>
        <dbReference type="PROSITE" id="PS51820"/>
    </source>
</evidence>
<accession>A0A6H0KTF4</accession>
<name>A0A6H0KTF4_9BACE</name>
<evidence type="ECO:0000256" key="2">
    <source>
        <dbReference type="ARBA" id="ARBA00006285"/>
    </source>
</evidence>
<dbReference type="InterPro" id="IPR011658">
    <property type="entry name" value="PA14_dom"/>
</dbReference>
<protein>
    <recommendedName>
        <fullName evidence="3">beta-N-acetylhexosaminidase</fullName>
        <ecNumber evidence="3">3.2.1.52</ecNumber>
    </recommendedName>
</protein>
<dbReference type="KEGG" id="bfc:BacF7301_20695"/>
<organism evidence="9 10">
    <name type="scientific">Bacteroides faecium</name>
    <dbReference type="NCBI Taxonomy" id="2715212"/>
    <lineage>
        <taxon>Bacteria</taxon>
        <taxon>Pseudomonadati</taxon>
        <taxon>Bacteroidota</taxon>
        <taxon>Bacteroidia</taxon>
        <taxon>Bacteroidales</taxon>
        <taxon>Bacteroidaceae</taxon>
        <taxon>Bacteroides</taxon>
    </lineage>
</organism>
<evidence type="ECO:0000256" key="4">
    <source>
        <dbReference type="ARBA" id="ARBA00022801"/>
    </source>
</evidence>
<dbReference type="Proteomes" id="UP000501780">
    <property type="component" value="Chromosome"/>
</dbReference>